<dbReference type="AlphaFoldDB" id="A0A494XDQ2"/>
<name>A0A494XDQ2_9BURK</name>
<gene>
    <name evidence="1" type="ORF">D7S86_21795</name>
</gene>
<comment type="caution">
    <text evidence="1">The sequence shown here is derived from an EMBL/GenBank/DDBJ whole genome shotgun (WGS) entry which is preliminary data.</text>
</comment>
<accession>A0A494XDQ2</accession>
<dbReference type="RefSeq" id="WP_121089256.1">
    <property type="nucleotide sequence ID" value="NZ_RBZU01000011.1"/>
</dbReference>
<sequence length="79" mass="8468">MRTLREIQVPIADTGRPSFEKAGAARSPCASARQRAAAQPARRYDQSKYYGVNIAGRKGHFSTLSTHGAKRPDLAPGAA</sequence>
<dbReference type="EMBL" id="RBZU01000011">
    <property type="protein sequence ID" value="RKP48638.1"/>
    <property type="molecule type" value="Genomic_DNA"/>
</dbReference>
<reference evidence="1 2" key="1">
    <citation type="submission" date="2018-10" db="EMBL/GenBank/DDBJ databases">
        <title>Robbsia sp. DHC34, isolated from soil.</title>
        <authorList>
            <person name="Gao Z.-H."/>
            <person name="Qiu L.-H."/>
        </authorList>
    </citation>
    <scope>NUCLEOTIDE SEQUENCE [LARGE SCALE GENOMIC DNA]</scope>
    <source>
        <strain evidence="1 2">DHC34</strain>
    </source>
</reference>
<dbReference type="Proteomes" id="UP000270342">
    <property type="component" value="Unassembled WGS sequence"/>
</dbReference>
<proteinExistence type="predicted"/>
<keyword evidence="2" id="KW-1185">Reference proteome</keyword>
<evidence type="ECO:0000313" key="2">
    <source>
        <dbReference type="Proteomes" id="UP000270342"/>
    </source>
</evidence>
<protein>
    <submittedName>
        <fullName evidence="1">Uncharacterized protein</fullName>
    </submittedName>
</protein>
<organism evidence="1 2">
    <name type="scientific">Pararobbsia silviterrae</name>
    <dbReference type="NCBI Taxonomy" id="1792498"/>
    <lineage>
        <taxon>Bacteria</taxon>
        <taxon>Pseudomonadati</taxon>
        <taxon>Pseudomonadota</taxon>
        <taxon>Betaproteobacteria</taxon>
        <taxon>Burkholderiales</taxon>
        <taxon>Burkholderiaceae</taxon>
        <taxon>Pararobbsia</taxon>
    </lineage>
</organism>
<evidence type="ECO:0000313" key="1">
    <source>
        <dbReference type="EMBL" id="RKP48638.1"/>
    </source>
</evidence>